<evidence type="ECO:0000256" key="2">
    <source>
        <dbReference type="ARBA" id="ARBA00023015"/>
    </source>
</evidence>
<feature type="domain" description="RWP-RK" evidence="8">
    <location>
        <begin position="607"/>
        <end position="691"/>
    </location>
</feature>
<protein>
    <recommendedName>
        <fullName evidence="8">RWP-RK domain-containing protein</fullName>
    </recommendedName>
</protein>
<dbReference type="GO" id="GO:0003677">
    <property type="term" value="F:DNA binding"/>
    <property type="evidence" value="ECO:0007669"/>
    <property type="project" value="UniProtKB-KW"/>
</dbReference>
<dbReference type="AlphaFoldDB" id="A0A835YR47"/>
<comment type="function">
    <text evidence="1">Putative transcription factor.</text>
</comment>
<proteinExistence type="predicted"/>
<evidence type="ECO:0000256" key="1">
    <source>
        <dbReference type="ARBA" id="ARBA00004049"/>
    </source>
</evidence>
<feature type="compositionally biased region" description="Low complexity" evidence="7">
    <location>
        <begin position="115"/>
        <end position="129"/>
    </location>
</feature>
<name>A0A835YR47_9STRA</name>
<dbReference type="EMBL" id="JAFCMP010000446">
    <property type="protein sequence ID" value="KAG5179616.1"/>
    <property type="molecule type" value="Genomic_DNA"/>
</dbReference>
<feature type="region of interest" description="Disordered" evidence="7">
    <location>
        <begin position="584"/>
        <end position="615"/>
    </location>
</feature>
<organism evidence="9 10">
    <name type="scientific">Tribonema minus</name>
    <dbReference type="NCBI Taxonomy" id="303371"/>
    <lineage>
        <taxon>Eukaryota</taxon>
        <taxon>Sar</taxon>
        <taxon>Stramenopiles</taxon>
        <taxon>Ochrophyta</taxon>
        <taxon>PX clade</taxon>
        <taxon>Xanthophyceae</taxon>
        <taxon>Tribonematales</taxon>
        <taxon>Tribonemataceae</taxon>
        <taxon>Tribonema</taxon>
    </lineage>
</organism>
<evidence type="ECO:0000256" key="4">
    <source>
        <dbReference type="ARBA" id="ARBA00023125"/>
    </source>
</evidence>
<reference evidence="9" key="1">
    <citation type="submission" date="2021-02" db="EMBL/GenBank/DDBJ databases">
        <title>First Annotated Genome of the Yellow-green Alga Tribonema minus.</title>
        <authorList>
            <person name="Mahan K.M."/>
        </authorList>
    </citation>
    <scope>NUCLEOTIDE SEQUENCE</scope>
    <source>
        <strain evidence="9">UTEX B ZZ1240</strain>
    </source>
</reference>
<feature type="compositionally biased region" description="Basic and acidic residues" evidence="7">
    <location>
        <begin position="60"/>
        <end position="71"/>
    </location>
</feature>
<dbReference type="PANTHER" id="PTHR46373">
    <property type="entry name" value="PROTEIN RKD4"/>
    <property type="match status" value="1"/>
</dbReference>
<evidence type="ECO:0000256" key="5">
    <source>
        <dbReference type="ARBA" id="ARBA00023163"/>
    </source>
</evidence>
<accession>A0A835YR47</accession>
<feature type="compositionally biased region" description="Polar residues" evidence="7">
    <location>
        <begin position="204"/>
        <end position="215"/>
    </location>
</feature>
<dbReference type="OrthoDB" id="6270329at2759"/>
<dbReference type="GO" id="GO:0003700">
    <property type="term" value="F:DNA-binding transcription factor activity"/>
    <property type="evidence" value="ECO:0007669"/>
    <property type="project" value="InterPro"/>
</dbReference>
<keyword evidence="5" id="KW-0804">Transcription</keyword>
<evidence type="ECO:0000256" key="3">
    <source>
        <dbReference type="ARBA" id="ARBA00023054"/>
    </source>
</evidence>
<feature type="compositionally biased region" description="Basic and acidic residues" evidence="7">
    <location>
        <begin position="153"/>
        <end position="170"/>
    </location>
</feature>
<dbReference type="Proteomes" id="UP000664859">
    <property type="component" value="Unassembled WGS sequence"/>
</dbReference>
<evidence type="ECO:0000259" key="8">
    <source>
        <dbReference type="PROSITE" id="PS51519"/>
    </source>
</evidence>
<keyword evidence="6" id="KW-0539">Nucleus</keyword>
<gene>
    <name evidence="9" type="ORF">JKP88DRAFT_247235</name>
</gene>
<dbReference type="InterPro" id="IPR044607">
    <property type="entry name" value="RKD-like"/>
</dbReference>
<keyword evidence="4" id="KW-0238">DNA-binding</keyword>
<keyword evidence="10" id="KW-1185">Reference proteome</keyword>
<dbReference type="Pfam" id="PF02042">
    <property type="entry name" value="RWP-RK"/>
    <property type="match status" value="1"/>
</dbReference>
<feature type="compositionally biased region" description="Basic and acidic residues" evidence="7">
    <location>
        <begin position="191"/>
        <end position="200"/>
    </location>
</feature>
<feature type="region of interest" description="Disordered" evidence="7">
    <location>
        <begin position="306"/>
        <end position="357"/>
    </location>
</feature>
<sequence length="723" mass="76262">MRRGCSLTPWDVHDGHASESTCGGSIPMHSALGTRPSMSTNGDTDDADADQVKTIAVPDAQRRPREHRDSPTDNFNPNLMLNMAPRIDSDPVPGVRYRKCPAERELQAPLDAHASSGTGSSSPSRISSPSRDEHDAGLELEVRPAKLMRHVTDDARSATHQLQHDEHLRVGDNLNARPSQRRGGGGGDASPPRRSDRDGGAHSVTVTVDWRQQVQHPAVHLDPSDSPRASRSSRGAPRLPVPHAHAAFGSDYYHAAPAAAAARPAERLLQPLVLNGPPLLLRLRHESGAHWVSESAADAALPPPVRAAGGWRSGSSGGGGGSDELGGAIPPQPPLPWRLNNGRGSSSSGGGGGLFVPPNLTTQLQHMRPRAPLHATFRYQSDSGGGGSERRWLRTEPAMHTYWPPAALPDSSYGSAPHHDPSMMLSMAGEHWSSVAYQPPLKLAPPAHSGSSNAQQWHGYARNAAAASSWHTAAAAANGELQGPLFHLLQASSSSRAPASVGHERSRTVTPPLPQPLSPAAYVAAAPAHAAAAADAWQLAARAAARGPRNGQLKLEPHRSVGSSAAACAAAAGGAYNSGGEAVAAGSGGGGGVAHRRSSEPASGRAQDWGRSKRSSSEDEVSIDLALLRTMFDLPITEAAQKCGVCLTAFKKICRKQGIKRWPHRQIKALQKAIRNLEDAASQPHLSQSEQHRYETQIQAINASLLAVHNGISTARNAIDRSL</sequence>
<evidence type="ECO:0000313" key="10">
    <source>
        <dbReference type="Proteomes" id="UP000664859"/>
    </source>
</evidence>
<dbReference type="InterPro" id="IPR003035">
    <property type="entry name" value="RWP-RK_dom"/>
</dbReference>
<comment type="caution">
    <text evidence="9">The sequence shown here is derived from an EMBL/GenBank/DDBJ whole genome shotgun (WGS) entry which is preliminary data.</text>
</comment>
<feature type="region of interest" description="Disordered" evidence="7">
    <location>
        <begin position="153"/>
        <end position="241"/>
    </location>
</feature>
<dbReference type="PANTHER" id="PTHR46373:SF2">
    <property type="entry name" value="RWP-RK DOMAIN-CONTAINING PROTEIN"/>
    <property type="match status" value="1"/>
</dbReference>
<feature type="region of interest" description="Disordered" evidence="7">
    <location>
        <begin position="1"/>
        <end position="96"/>
    </location>
</feature>
<feature type="compositionally biased region" description="Gly residues" evidence="7">
    <location>
        <begin position="311"/>
        <end position="324"/>
    </location>
</feature>
<evidence type="ECO:0000313" key="9">
    <source>
        <dbReference type="EMBL" id="KAG5179616.1"/>
    </source>
</evidence>
<keyword evidence="2" id="KW-0805">Transcription regulation</keyword>
<keyword evidence="3" id="KW-0175">Coiled coil</keyword>
<feature type="region of interest" description="Disordered" evidence="7">
    <location>
        <begin position="109"/>
        <end position="136"/>
    </location>
</feature>
<feature type="compositionally biased region" description="Low complexity" evidence="7">
    <location>
        <begin position="224"/>
        <end position="238"/>
    </location>
</feature>
<evidence type="ECO:0000256" key="7">
    <source>
        <dbReference type="SAM" id="MobiDB-lite"/>
    </source>
</evidence>
<dbReference type="PROSITE" id="PS51519">
    <property type="entry name" value="RWP_RK"/>
    <property type="match status" value="1"/>
</dbReference>
<evidence type="ECO:0000256" key="6">
    <source>
        <dbReference type="ARBA" id="ARBA00023242"/>
    </source>
</evidence>